<accession>A0A4Z2EHH6</accession>
<comment type="caution">
    <text evidence="2">The sequence shown here is derived from an EMBL/GenBank/DDBJ whole genome shotgun (WGS) entry which is preliminary data.</text>
</comment>
<feature type="region of interest" description="Disordered" evidence="1">
    <location>
        <begin position="182"/>
        <end position="231"/>
    </location>
</feature>
<dbReference type="EMBL" id="SRLO01006954">
    <property type="protein sequence ID" value="TNN28377.1"/>
    <property type="molecule type" value="Genomic_DNA"/>
</dbReference>
<dbReference type="Proteomes" id="UP000314294">
    <property type="component" value="Unassembled WGS sequence"/>
</dbReference>
<evidence type="ECO:0000313" key="2">
    <source>
        <dbReference type="EMBL" id="TNN28377.1"/>
    </source>
</evidence>
<protein>
    <submittedName>
        <fullName evidence="2">Uncharacterized protein</fullName>
    </submittedName>
</protein>
<gene>
    <name evidence="2" type="ORF">EYF80_061476</name>
</gene>
<dbReference type="AlphaFoldDB" id="A0A4Z2EHH6"/>
<reference evidence="2 3" key="1">
    <citation type="submission" date="2019-03" db="EMBL/GenBank/DDBJ databases">
        <title>First draft genome of Liparis tanakae, snailfish: a comprehensive survey of snailfish specific genes.</title>
        <authorList>
            <person name="Kim W."/>
            <person name="Song I."/>
            <person name="Jeong J.-H."/>
            <person name="Kim D."/>
            <person name="Kim S."/>
            <person name="Ryu S."/>
            <person name="Song J.Y."/>
            <person name="Lee S.K."/>
        </authorList>
    </citation>
    <scope>NUCLEOTIDE SEQUENCE [LARGE SCALE GENOMIC DNA]</scope>
    <source>
        <tissue evidence="2">Muscle</tissue>
    </source>
</reference>
<feature type="compositionally biased region" description="Polar residues" evidence="1">
    <location>
        <begin position="182"/>
        <end position="192"/>
    </location>
</feature>
<name>A0A4Z2EHH6_9TELE</name>
<evidence type="ECO:0000313" key="3">
    <source>
        <dbReference type="Proteomes" id="UP000314294"/>
    </source>
</evidence>
<proteinExistence type="predicted"/>
<sequence>MTLTPMTLTPVSLTPVSLTPVSLTPLTHVSLTPVSLTPVSLTPLTPMTLTPMTLTPVSLTPLTPFSLELYKILLDEGSGPDSVPVSSGEPTPITSSLASSASWWAGSGRGGAAAGDDPLLLSIRTHRRTGYIITGPTDPQVFWFWSHQQTPRWSGSGLTNRPPGGLALVSPTDPQVLWSHQQTPRWSGSGLTNRPPGGLALVSPTDPQATRGQPGSVVTGPAAGGGAELVPPGPEQVDLVSWYLSEAQQPLVGGLQLPPAALRLPQLPVPDLGLQEPDDLLVVLLRPPGLRPPGLRPPGLRRLQAGLQASVLLHGQGGLLSSSRDLLLSSMSFSIT</sequence>
<evidence type="ECO:0000256" key="1">
    <source>
        <dbReference type="SAM" id="MobiDB-lite"/>
    </source>
</evidence>
<organism evidence="2 3">
    <name type="scientific">Liparis tanakae</name>
    <name type="common">Tanaka's snailfish</name>
    <dbReference type="NCBI Taxonomy" id="230148"/>
    <lineage>
        <taxon>Eukaryota</taxon>
        <taxon>Metazoa</taxon>
        <taxon>Chordata</taxon>
        <taxon>Craniata</taxon>
        <taxon>Vertebrata</taxon>
        <taxon>Euteleostomi</taxon>
        <taxon>Actinopterygii</taxon>
        <taxon>Neopterygii</taxon>
        <taxon>Teleostei</taxon>
        <taxon>Neoteleostei</taxon>
        <taxon>Acanthomorphata</taxon>
        <taxon>Eupercaria</taxon>
        <taxon>Perciformes</taxon>
        <taxon>Cottioidei</taxon>
        <taxon>Cottales</taxon>
        <taxon>Liparidae</taxon>
        <taxon>Liparis</taxon>
    </lineage>
</organism>
<keyword evidence="3" id="KW-1185">Reference proteome</keyword>